<feature type="transmembrane region" description="Helical" evidence="5">
    <location>
        <begin position="447"/>
        <end position="466"/>
    </location>
</feature>
<dbReference type="PANTHER" id="PTHR42770">
    <property type="entry name" value="AMINO ACID TRANSPORTER-RELATED"/>
    <property type="match status" value="1"/>
</dbReference>
<evidence type="ECO:0000256" key="3">
    <source>
        <dbReference type="ARBA" id="ARBA00022989"/>
    </source>
</evidence>
<dbReference type="GO" id="GO:0055085">
    <property type="term" value="P:transmembrane transport"/>
    <property type="evidence" value="ECO:0007669"/>
    <property type="project" value="InterPro"/>
</dbReference>
<evidence type="ECO:0000313" key="7">
    <source>
        <dbReference type="EMBL" id="RFA28947.1"/>
    </source>
</evidence>
<feature type="transmembrane region" description="Helical" evidence="5">
    <location>
        <begin position="59"/>
        <end position="80"/>
    </location>
</feature>
<dbReference type="OrthoDB" id="9762947at2"/>
<feature type="transmembrane region" description="Helical" evidence="5">
    <location>
        <begin position="255"/>
        <end position="273"/>
    </location>
</feature>
<dbReference type="GO" id="GO:0016020">
    <property type="term" value="C:membrane"/>
    <property type="evidence" value="ECO:0007669"/>
    <property type="project" value="UniProtKB-SubCell"/>
</dbReference>
<dbReference type="EMBL" id="NBXE01000008">
    <property type="protein sequence ID" value="RFA28947.1"/>
    <property type="molecule type" value="Genomic_DNA"/>
</dbReference>
<evidence type="ECO:0000313" key="8">
    <source>
        <dbReference type="Proteomes" id="UP000257080"/>
    </source>
</evidence>
<protein>
    <submittedName>
        <fullName evidence="7">Amino acid ABC transporter permease</fullName>
    </submittedName>
</protein>
<dbReference type="RefSeq" id="WP_116417742.1">
    <property type="nucleotide sequence ID" value="NZ_NBXC01000008.1"/>
</dbReference>
<name>A0A3E0WER0_9MICO</name>
<dbReference type="Gene3D" id="1.20.1740.10">
    <property type="entry name" value="Amino acid/polyamine transporter I"/>
    <property type="match status" value="1"/>
</dbReference>
<dbReference type="InterPro" id="IPR004841">
    <property type="entry name" value="AA-permease/SLC12A_dom"/>
</dbReference>
<feature type="transmembrane region" description="Helical" evidence="5">
    <location>
        <begin position="147"/>
        <end position="167"/>
    </location>
</feature>
<comment type="caution">
    <text evidence="7">The sequence shown here is derived from an EMBL/GenBank/DDBJ whole genome shotgun (WGS) entry which is preliminary data.</text>
</comment>
<dbReference type="PANTHER" id="PTHR42770:SF7">
    <property type="entry name" value="MEMBRANE PROTEIN"/>
    <property type="match status" value="1"/>
</dbReference>
<dbReference type="Pfam" id="PF00324">
    <property type="entry name" value="AA_permease"/>
    <property type="match status" value="1"/>
</dbReference>
<keyword evidence="2 5" id="KW-0812">Transmembrane</keyword>
<feature type="domain" description="Amino acid permease/ SLC12A" evidence="6">
    <location>
        <begin position="45"/>
        <end position="463"/>
    </location>
</feature>
<feature type="transmembrane region" description="Helical" evidence="5">
    <location>
        <begin position="174"/>
        <end position="197"/>
    </location>
</feature>
<dbReference type="PIRSF" id="PIRSF006060">
    <property type="entry name" value="AA_transporter"/>
    <property type="match status" value="1"/>
</dbReference>
<evidence type="ECO:0000256" key="4">
    <source>
        <dbReference type="ARBA" id="ARBA00023136"/>
    </source>
</evidence>
<keyword evidence="4 5" id="KW-0472">Membrane</keyword>
<feature type="transmembrane region" description="Helical" evidence="5">
    <location>
        <begin position="101"/>
        <end position="127"/>
    </location>
</feature>
<feature type="transmembrane region" description="Helical" evidence="5">
    <location>
        <begin position="301"/>
        <end position="325"/>
    </location>
</feature>
<gene>
    <name evidence="7" type="ORF">B7R25_03515</name>
</gene>
<keyword evidence="3 5" id="KW-1133">Transmembrane helix</keyword>
<comment type="subcellular location">
    <subcellularLocation>
        <location evidence="1">Membrane</location>
        <topology evidence="1">Multi-pass membrane protein</topology>
    </subcellularLocation>
</comment>
<feature type="transmembrane region" description="Helical" evidence="5">
    <location>
        <begin position="217"/>
        <end position="235"/>
    </location>
</feature>
<evidence type="ECO:0000256" key="1">
    <source>
        <dbReference type="ARBA" id="ARBA00004141"/>
    </source>
</evidence>
<sequence length="509" mass="53531">MTHSQSVSGVTYTKATDGYFEKRSLKRTAGFWGLWGVGVAAVISGDFSGWNFGLASAGFGGMLIAFAIVVVMYFTMLFSIGEMSAAMPHTGGAYSFARAAMGPWGGFITGLAESIEYVATTAVIVYFSASYANGITSVLFGLELPTWLWWIILYAVFIALNAAGAALSFRIALIVAFLSIAILVVFAVIAVFSGAWSADKLFDVAPDAGQTSFLPHGVLPILFALPFAMWFFLGIEELPLAAEEAHDPSRDIPKAGVWGMVTLVIFGAIILVLNPGLTGSDALGTSGEPLLDGFRAMLPDGLAAVLSAFALIGLLASLQGIMFAYGRNMYSLSRAGYYPKFLSLTGKRQTPWVALVVGGAIGFVALVVVDATGGAAGGGGAIVLNIAVWGAVLAYILQMISFVVLRRKFPNAKRPFVSPTGVWGAVVAGVIALAIFLGFLINPTFGPAIIAIGIVFVIGLVIFAVWGRSRLVLSPEEEYALSGGLHSDPELEGYGGAVEDEIIGQQQNR</sequence>
<proteinExistence type="predicted"/>
<dbReference type="InterPro" id="IPR050367">
    <property type="entry name" value="APC_superfamily"/>
</dbReference>
<dbReference type="AlphaFoldDB" id="A0A3E0WER0"/>
<feature type="transmembrane region" description="Helical" evidence="5">
    <location>
        <begin position="29"/>
        <end position="47"/>
    </location>
</feature>
<evidence type="ECO:0000256" key="5">
    <source>
        <dbReference type="SAM" id="Phobius"/>
    </source>
</evidence>
<feature type="transmembrane region" description="Helical" evidence="5">
    <location>
        <begin position="381"/>
        <end position="404"/>
    </location>
</feature>
<evidence type="ECO:0000259" key="6">
    <source>
        <dbReference type="Pfam" id="PF00324"/>
    </source>
</evidence>
<organism evidence="7 8">
    <name type="scientific">Subtercola boreus</name>
    <dbReference type="NCBI Taxonomy" id="120213"/>
    <lineage>
        <taxon>Bacteria</taxon>
        <taxon>Bacillati</taxon>
        <taxon>Actinomycetota</taxon>
        <taxon>Actinomycetes</taxon>
        <taxon>Micrococcales</taxon>
        <taxon>Microbacteriaceae</taxon>
        <taxon>Subtercola</taxon>
    </lineage>
</organism>
<feature type="transmembrane region" description="Helical" evidence="5">
    <location>
        <begin position="416"/>
        <end position="441"/>
    </location>
</feature>
<accession>A0A3E0WER0</accession>
<dbReference type="Proteomes" id="UP000257080">
    <property type="component" value="Unassembled WGS sequence"/>
</dbReference>
<evidence type="ECO:0000256" key="2">
    <source>
        <dbReference type="ARBA" id="ARBA00022692"/>
    </source>
</evidence>
<reference evidence="7 8" key="1">
    <citation type="submission" date="2017-04" db="EMBL/GenBank/DDBJ databases">
        <title>Comparative genome analysis of Subtercola boreus.</title>
        <authorList>
            <person name="Cho Y.-J."/>
            <person name="Cho A."/>
            <person name="Kim O.-S."/>
            <person name="Lee J.-I."/>
        </authorList>
    </citation>
    <scope>NUCLEOTIDE SEQUENCE [LARGE SCALE GENOMIC DNA]</scope>
    <source>
        <strain evidence="7 8">P28004</strain>
    </source>
</reference>
<feature type="transmembrane region" description="Helical" evidence="5">
    <location>
        <begin position="350"/>
        <end position="369"/>
    </location>
</feature>